<dbReference type="AlphaFoldDB" id="A0A835YXW7"/>
<accession>A0A835YXW7</accession>
<dbReference type="InterPro" id="IPR011706">
    <property type="entry name" value="Cu-oxidase_C"/>
</dbReference>
<feature type="region of interest" description="Disordered" evidence="4">
    <location>
        <begin position="655"/>
        <end position="676"/>
    </location>
</feature>
<protein>
    <recommendedName>
        <fullName evidence="9">Plastocyanin-like domain-containing protein</fullName>
    </recommendedName>
</protein>
<gene>
    <name evidence="7" type="ORF">JKP88DRAFT_354607</name>
</gene>
<dbReference type="Gene3D" id="2.60.40.420">
    <property type="entry name" value="Cupredoxins - blue copper proteins"/>
    <property type="match status" value="3"/>
</dbReference>
<dbReference type="EMBL" id="JAFCMP010000210">
    <property type="protein sequence ID" value="KAG5183451.1"/>
    <property type="molecule type" value="Genomic_DNA"/>
</dbReference>
<evidence type="ECO:0000256" key="3">
    <source>
        <dbReference type="ARBA" id="ARBA00023002"/>
    </source>
</evidence>
<dbReference type="InterPro" id="IPR008979">
    <property type="entry name" value="Galactose-bd-like_sf"/>
</dbReference>
<comment type="similarity">
    <text evidence="1">Belongs to the multicopper oxidase family.</text>
</comment>
<dbReference type="InterPro" id="IPR045087">
    <property type="entry name" value="Cu-oxidase_fam"/>
</dbReference>
<dbReference type="Proteomes" id="UP000664859">
    <property type="component" value="Unassembled WGS sequence"/>
</dbReference>
<dbReference type="PROSITE" id="PS00080">
    <property type="entry name" value="MULTICOPPER_OXIDASE2"/>
    <property type="match status" value="1"/>
</dbReference>
<evidence type="ECO:0000313" key="7">
    <source>
        <dbReference type="EMBL" id="KAG5183451.1"/>
    </source>
</evidence>
<keyword evidence="8" id="KW-1185">Reference proteome</keyword>
<dbReference type="PANTHER" id="PTHR11709">
    <property type="entry name" value="MULTI-COPPER OXIDASE"/>
    <property type="match status" value="1"/>
</dbReference>
<keyword evidence="2" id="KW-0479">Metal-binding</keyword>
<dbReference type="SUPFAM" id="SSF49503">
    <property type="entry name" value="Cupredoxins"/>
    <property type="match status" value="2"/>
</dbReference>
<dbReference type="SUPFAM" id="SSF49785">
    <property type="entry name" value="Galactose-binding domain-like"/>
    <property type="match status" value="1"/>
</dbReference>
<dbReference type="InterPro" id="IPR002355">
    <property type="entry name" value="Cu_oxidase_Cu_BS"/>
</dbReference>
<evidence type="ECO:0000256" key="2">
    <source>
        <dbReference type="ARBA" id="ARBA00022723"/>
    </source>
</evidence>
<dbReference type="InterPro" id="IPR008972">
    <property type="entry name" value="Cupredoxin"/>
</dbReference>
<feature type="domain" description="Plastocyanin-like" evidence="6">
    <location>
        <begin position="8"/>
        <end position="59"/>
    </location>
</feature>
<sequence length="725" mass="76451">MSCANDGTFTVIVAGDENEYIYTVSCDHSGGTNWYHPHFHGSSALQTNGGAAGMLIIEPGVRESADTPMLYQSLPEQYLIIQSLSEQCLMIQSLLELYLIIQDFSVQDLTAYSLMSGDAVFDTNIQDPFATVNGCTGGSQVINVEAGQWTRLRTLHSGNLYNAIVTIEPAAAGANTPLCDVVLLQKDGAWLGTVPRTVQGTAPGEAPALFFTPSSRNDVAVRCAGAGAKHEIRYAQVNNALRADPEVIATLEVSPSTRPPAADLPQWSPCRPAYLQDLTGLTPQQLGNAYPIELRQTINNAQFSGPEDYMHELELAVPEQWLVTGTDLHPLHVHVNHFQIGKVTAANQWAEAPEWLQEGDYMDSLSAKGSVQLLVRPERFSGVMIIHCHITSHADQGMMAVFNIKGKGADALSPPQVAAGDFGTCPFLVPQSAPFRGTPATIPGVIEAEQFDTGGQNIAYWNDNTDDLAGPVPPRSLEAVEVVASTDGATTSVTSIRAGEWLKYTVNVEQTGTYGLTMFSVRREGSTSSTYALVATLSTGPGRKGVSWSLWSGQRSCPTDPKETTGLVSRVADSNLKLSDDADVYGAYVAPEPAALTAGPQTLLLCFDKDMVNARIDSLALRYCAASAALCAPRLAAAAAAAAARNDALLNPVAPPPPPPAVPATEPVPAKPVPAKPVAAKPVAAKPVAAKPVAAKPVAAKPVAAKPVAAKPVAAKPVAETGARA</sequence>
<feature type="domain" description="Plastocyanin-like" evidence="5">
    <location>
        <begin position="299"/>
        <end position="405"/>
    </location>
</feature>
<dbReference type="GO" id="GO:0005507">
    <property type="term" value="F:copper ion binding"/>
    <property type="evidence" value="ECO:0007669"/>
    <property type="project" value="InterPro"/>
</dbReference>
<evidence type="ECO:0000313" key="8">
    <source>
        <dbReference type="Proteomes" id="UP000664859"/>
    </source>
</evidence>
<evidence type="ECO:0000256" key="1">
    <source>
        <dbReference type="ARBA" id="ARBA00010609"/>
    </source>
</evidence>
<dbReference type="InterPro" id="IPR011707">
    <property type="entry name" value="Cu-oxidase-like_N"/>
</dbReference>
<evidence type="ECO:0000256" key="4">
    <source>
        <dbReference type="SAM" id="MobiDB-lite"/>
    </source>
</evidence>
<evidence type="ECO:0000259" key="5">
    <source>
        <dbReference type="Pfam" id="PF07731"/>
    </source>
</evidence>
<keyword evidence="3" id="KW-0560">Oxidoreductase</keyword>
<dbReference type="OrthoDB" id="2121828at2759"/>
<dbReference type="Pfam" id="PF07731">
    <property type="entry name" value="Cu-oxidase_2"/>
    <property type="match status" value="1"/>
</dbReference>
<dbReference type="GO" id="GO:0016491">
    <property type="term" value="F:oxidoreductase activity"/>
    <property type="evidence" value="ECO:0007669"/>
    <property type="project" value="UniProtKB-KW"/>
</dbReference>
<evidence type="ECO:0008006" key="9">
    <source>
        <dbReference type="Google" id="ProtNLM"/>
    </source>
</evidence>
<evidence type="ECO:0000259" key="6">
    <source>
        <dbReference type="Pfam" id="PF07732"/>
    </source>
</evidence>
<dbReference type="Pfam" id="PF07732">
    <property type="entry name" value="Cu-oxidase_3"/>
    <property type="match status" value="1"/>
</dbReference>
<proteinExistence type="inferred from homology"/>
<reference evidence="7" key="1">
    <citation type="submission" date="2021-02" db="EMBL/GenBank/DDBJ databases">
        <title>First Annotated Genome of the Yellow-green Alga Tribonema minus.</title>
        <authorList>
            <person name="Mahan K.M."/>
        </authorList>
    </citation>
    <scope>NUCLEOTIDE SEQUENCE</scope>
    <source>
        <strain evidence="7">UTEX B ZZ1240</strain>
    </source>
</reference>
<dbReference type="Gene3D" id="2.60.120.260">
    <property type="entry name" value="Galactose-binding domain-like"/>
    <property type="match status" value="1"/>
</dbReference>
<comment type="caution">
    <text evidence="7">The sequence shown here is derived from an EMBL/GenBank/DDBJ whole genome shotgun (WGS) entry which is preliminary data.</text>
</comment>
<organism evidence="7 8">
    <name type="scientific">Tribonema minus</name>
    <dbReference type="NCBI Taxonomy" id="303371"/>
    <lineage>
        <taxon>Eukaryota</taxon>
        <taxon>Sar</taxon>
        <taxon>Stramenopiles</taxon>
        <taxon>Ochrophyta</taxon>
        <taxon>PX clade</taxon>
        <taxon>Xanthophyceae</taxon>
        <taxon>Tribonematales</taxon>
        <taxon>Tribonemataceae</taxon>
        <taxon>Tribonema</taxon>
    </lineage>
</organism>
<dbReference type="CDD" id="cd04080">
    <property type="entry name" value="CBM6_cellulase-like"/>
    <property type="match status" value="1"/>
</dbReference>
<dbReference type="PANTHER" id="PTHR11709:SF518">
    <property type="entry name" value="MULTICOPPER OXIDASE"/>
    <property type="match status" value="1"/>
</dbReference>
<name>A0A835YXW7_9STRA</name>